<proteinExistence type="predicted"/>
<evidence type="ECO:0000313" key="1">
    <source>
        <dbReference type="EMBL" id="MBB5934480.1"/>
    </source>
</evidence>
<protein>
    <submittedName>
        <fullName evidence="1">Uncharacterized protein</fullName>
    </submittedName>
</protein>
<organism evidence="1 2">
    <name type="scientific">Streptomyces zagrosensis</name>
    <dbReference type="NCBI Taxonomy" id="1042984"/>
    <lineage>
        <taxon>Bacteria</taxon>
        <taxon>Bacillati</taxon>
        <taxon>Actinomycetota</taxon>
        <taxon>Actinomycetes</taxon>
        <taxon>Kitasatosporales</taxon>
        <taxon>Streptomycetaceae</taxon>
        <taxon>Streptomyces</taxon>
    </lineage>
</organism>
<dbReference type="EMBL" id="JACHJL010000003">
    <property type="protein sequence ID" value="MBB5934480.1"/>
    <property type="molecule type" value="Genomic_DNA"/>
</dbReference>
<evidence type="ECO:0000313" key="2">
    <source>
        <dbReference type="Proteomes" id="UP000588098"/>
    </source>
</evidence>
<name>A0A7W9Q6J0_9ACTN</name>
<sequence length="60" mass="6483">MTGHHLTTAELLNGAREMADSGRPALARLLAEEAADHTANPTEAARILRHFPGPTPRQEN</sequence>
<gene>
    <name evidence="1" type="ORF">FHS42_001527</name>
</gene>
<reference evidence="1 2" key="1">
    <citation type="submission" date="2020-08" db="EMBL/GenBank/DDBJ databases">
        <title>Genomic Encyclopedia of Type Strains, Phase III (KMG-III): the genomes of soil and plant-associated and newly described type strains.</title>
        <authorList>
            <person name="Whitman W."/>
        </authorList>
    </citation>
    <scope>NUCLEOTIDE SEQUENCE [LARGE SCALE GENOMIC DNA]</scope>
    <source>
        <strain evidence="1 2">CECT 8305</strain>
    </source>
</reference>
<dbReference type="Proteomes" id="UP000588098">
    <property type="component" value="Unassembled WGS sequence"/>
</dbReference>
<accession>A0A7W9Q6J0</accession>
<dbReference type="AlphaFoldDB" id="A0A7W9Q6J0"/>
<keyword evidence="2" id="KW-1185">Reference proteome</keyword>
<comment type="caution">
    <text evidence="1">The sequence shown here is derived from an EMBL/GenBank/DDBJ whole genome shotgun (WGS) entry which is preliminary data.</text>
</comment>
<dbReference type="RefSeq" id="WP_184570012.1">
    <property type="nucleotide sequence ID" value="NZ_JACHJL010000003.1"/>
</dbReference>